<dbReference type="InterPro" id="IPR020846">
    <property type="entry name" value="MFS_dom"/>
</dbReference>
<evidence type="ECO:0000256" key="5">
    <source>
        <dbReference type="SAM" id="Phobius"/>
    </source>
</evidence>
<proteinExistence type="predicted"/>
<dbReference type="PANTHER" id="PTHR11662:SF446">
    <property type="entry name" value="SODIUM-DEPENDENT PHOSPHATE TRANSPORT PROTEIN 1, CHLOROPLASTIC"/>
    <property type="match status" value="1"/>
</dbReference>
<feature type="transmembrane region" description="Helical" evidence="5">
    <location>
        <begin position="464"/>
        <end position="486"/>
    </location>
</feature>
<feature type="transmembrane region" description="Helical" evidence="5">
    <location>
        <begin position="83"/>
        <end position="100"/>
    </location>
</feature>
<dbReference type="GO" id="GO:0016020">
    <property type="term" value="C:membrane"/>
    <property type="evidence" value="ECO:0007669"/>
    <property type="project" value="UniProtKB-SubCell"/>
</dbReference>
<evidence type="ECO:0000256" key="2">
    <source>
        <dbReference type="ARBA" id="ARBA00022692"/>
    </source>
</evidence>
<dbReference type="Pfam" id="PF07690">
    <property type="entry name" value="MFS_1"/>
    <property type="match status" value="1"/>
</dbReference>
<accession>A0A6B9FT49</accession>
<evidence type="ECO:0000259" key="6">
    <source>
        <dbReference type="PROSITE" id="PS50850"/>
    </source>
</evidence>
<dbReference type="SUPFAM" id="SSF103473">
    <property type="entry name" value="MFS general substrate transporter"/>
    <property type="match status" value="1"/>
</dbReference>
<dbReference type="InterPro" id="IPR050382">
    <property type="entry name" value="MFS_Na/Anion_cotransporter"/>
</dbReference>
<feature type="transmembrane region" description="Helical" evidence="5">
    <location>
        <begin position="120"/>
        <end position="141"/>
    </location>
</feature>
<dbReference type="KEGG" id="mmes:MMSR116_31245"/>
<name>A0A6B9FT49_9HYPH</name>
<reference evidence="7 8" key="2">
    <citation type="journal article" date="2013" name="Genome Announc.">
        <title>Draft Genome Sequence of Methylobacterium mesophilicum Strain SR1.6/6, Isolated from Citrus sinensis.</title>
        <authorList>
            <person name="Marinho Almeida D."/>
            <person name="Dini-Andreote F."/>
            <person name="Camargo Neves A.A."/>
            <person name="Juca Ramos R.T."/>
            <person name="Andreote F.D."/>
            <person name="Carneiro A.R."/>
            <person name="Oliveira de Souza Lima A."/>
            <person name="Caracciolo Gomes de Sa P.H."/>
            <person name="Ribeiro Barbosa M.S."/>
            <person name="Araujo W.L."/>
            <person name="Silva A."/>
        </authorList>
    </citation>
    <scope>NUCLEOTIDE SEQUENCE [LARGE SCALE GENOMIC DNA]</scope>
    <source>
        <strain evidence="7 8">SR1.6/6</strain>
    </source>
</reference>
<dbReference type="GO" id="GO:0022857">
    <property type="term" value="F:transmembrane transporter activity"/>
    <property type="evidence" value="ECO:0007669"/>
    <property type="project" value="InterPro"/>
</dbReference>
<dbReference type="Gene3D" id="1.20.1250.20">
    <property type="entry name" value="MFS general substrate transporter like domains"/>
    <property type="match status" value="2"/>
</dbReference>
<feature type="transmembrane region" description="Helical" evidence="5">
    <location>
        <begin position="302"/>
        <end position="320"/>
    </location>
</feature>
<feature type="transmembrane region" description="Helical" evidence="5">
    <location>
        <begin position="153"/>
        <end position="177"/>
    </location>
</feature>
<evidence type="ECO:0000313" key="8">
    <source>
        <dbReference type="Proteomes" id="UP000012488"/>
    </source>
</evidence>
<organism evidence="7 8">
    <name type="scientific">Methylobacterium mesophilicum SR1.6/6</name>
    <dbReference type="NCBI Taxonomy" id="908290"/>
    <lineage>
        <taxon>Bacteria</taxon>
        <taxon>Pseudomonadati</taxon>
        <taxon>Pseudomonadota</taxon>
        <taxon>Alphaproteobacteria</taxon>
        <taxon>Hyphomicrobiales</taxon>
        <taxon>Methylobacteriaceae</taxon>
        <taxon>Methylobacterium</taxon>
    </lineage>
</organism>
<keyword evidence="2 5" id="KW-0812">Transmembrane</keyword>
<dbReference type="CDD" id="cd17319">
    <property type="entry name" value="MFS_ExuT_GudP_like"/>
    <property type="match status" value="1"/>
</dbReference>
<comment type="subcellular location">
    <subcellularLocation>
        <location evidence="1">Membrane</location>
        <topology evidence="1">Multi-pass membrane protein</topology>
    </subcellularLocation>
</comment>
<sequence length="510" mass="53897">MSQSIDDAGLHDMALTSLSPAFLAPASAGGVASDRRPQASCPRKVVSTTGLHQPRVRVYSALRTRRPRVETMGTDRSPAFRRMQWVAVAMCTFAIALNYIDRSTLAIGNLKIREEFGISATGIGALQSAWSIAFALAQIPVGLMIDRVGPRRLLGWALVLWSLAQAAGGAMAGYMGFLCSRVALGVFESPAFPSAVRTVANWFAIRDRGRPTGVYTIGGDLGRLIGTPLLTALMLAFGWRTMFVVMGVVGLLGALAWFALYRDPRFDGMAAADRAYLAQNGVGARGPVTLASWKRLFRFRSMWGMILAAFCSGYALWMYGTWLPGYLEMEHHVSIARTGVLAMIPLACSIIGSIVGGWLTDRLAHGTMGIVESRKLPAALGYVAASVFCGLAASAASMEWALAAISASMFFMAIAQSGKWTLITAIAPQSYAASASSIQNFGSYLGGTLSPIVTGMVVDSTGSFVLALALGASVMMAAAAFFYFGVGEPITIEALGGEPDAPVARPLGAA</sequence>
<evidence type="ECO:0000256" key="4">
    <source>
        <dbReference type="ARBA" id="ARBA00023136"/>
    </source>
</evidence>
<dbReference type="AlphaFoldDB" id="A0A6B9FT49"/>
<dbReference type="Proteomes" id="UP000012488">
    <property type="component" value="Chromosome"/>
</dbReference>
<dbReference type="EMBL" id="CP043538">
    <property type="protein sequence ID" value="QGY05873.1"/>
    <property type="molecule type" value="Genomic_DNA"/>
</dbReference>
<dbReference type="InterPro" id="IPR011701">
    <property type="entry name" value="MFS"/>
</dbReference>
<reference evidence="7 8" key="1">
    <citation type="journal article" date="2012" name="Genet. Mol. Biol.">
        <title>Analysis of 16S rRNA and mxaF genes revealing insights into Methylobacterium niche-specific plant association.</title>
        <authorList>
            <person name="Dourado M.N."/>
            <person name="Andreote F.D."/>
            <person name="Dini-Andreote F."/>
            <person name="Conti R."/>
            <person name="Araujo J.M."/>
            <person name="Araujo W.L."/>
        </authorList>
    </citation>
    <scope>NUCLEOTIDE SEQUENCE [LARGE SCALE GENOMIC DNA]</scope>
    <source>
        <strain evidence="7 8">SR1.6/6</strain>
    </source>
</reference>
<dbReference type="InterPro" id="IPR036259">
    <property type="entry name" value="MFS_trans_sf"/>
</dbReference>
<dbReference type="PANTHER" id="PTHR11662">
    <property type="entry name" value="SOLUTE CARRIER FAMILY 17"/>
    <property type="match status" value="1"/>
</dbReference>
<evidence type="ECO:0000313" key="7">
    <source>
        <dbReference type="EMBL" id="QGY05873.1"/>
    </source>
</evidence>
<feature type="domain" description="Major facilitator superfamily (MFS) profile" evidence="6">
    <location>
        <begin position="87"/>
        <end position="490"/>
    </location>
</feature>
<feature type="transmembrane region" description="Helical" evidence="5">
    <location>
        <begin position="379"/>
        <end position="396"/>
    </location>
</feature>
<evidence type="ECO:0000256" key="1">
    <source>
        <dbReference type="ARBA" id="ARBA00004141"/>
    </source>
</evidence>
<feature type="transmembrane region" description="Helical" evidence="5">
    <location>
        <begin position="340"/>
        <end position="359"/>
    </location>
</feature>
<gene>
    <name evidence="7" type="ORF">MMSR116_31245</name>
</gene>
<dbReference type="PROSITE" id="PS50850">
    <property type="entry name" value="MFS"/>
    <property type="match status" value="1"/>
</dbReference>
<evidence type="ECO:0000256" key="3">
    <source>
        <dbReference type="ARBA" id="ARBA00022989"/>
    </source>
</evidence>
<keyword evidence="3 5" id="KW-1133">Transmembrane helix</keyword>
<keyword evidence="4 5" id="KW-0472">Membrane</keyword>
<protein>
    <submittedName>
        <fullName evidence="7">MFS transporter</fullName>
    </submittedName>
</protein>
<feature type="transmembrane region" description="Helical" evidence="5">
    <location>
        <begin position="237"/>
        <end position="260"/>
    </location>
</feature>